<reference evidence="2 3" key="1">
    <citation type="submission" date="2015-03" db="EMBL/GenBank/DDBJ databases">
        <title>Genome sequence of Variovorax paradoxus TBEA6.</title>
        <authorList>
            <person name="Poehlein A."/>
            <person name="Schuldes J."/>
            <person name="Wuebbeler J.H."/>
            <person name="Hiessl S."/>
            <person name="Steinbuechel A."/>
            <person name="Daniel R."/>
        </authorList>
    </citation>
    <scope>NUCLEOTIDE SEQUENCE [LARGE SCALE GENOMIC DNA]</scope>
    <source>
        <strain evidence="2 3">TBEA6</strain>
    </source>
</reference>
<evidence type="ECO:0000256" key="1">
    <source>
        <dbReference type="SAM" id="Phobius"/>
    </source>
</evidence>
<proteinExistence type="predicted"/>
<name>A0A0H2LSS6_VARPD</name>
<dbReference type="Proteomes" id="UP000035170">
    <property type="component" value="Unassembled WGS sequence"/>
</dbReference>
<keyword evidence="1" id="KW-0812">Transmembrane</keyword>
<protein>
    <submittedName>
        <fullName evidence="2">Uncharacterized protein</fullName>
    </submittedName>
</protein>
<feature type="transmembrane region" description="Helical" evidence="1">
    <location>
        <begin position="12"/>
        <end position="37"/>
    </location>
</feature>
<sequence length="40" mass="4357">MHGKAAMSALQWLAIVLVAVLLAAGAWLALNMFVFWITLD</sequence>
<gene>
    <name evidence="2" type="ORF">VPARA_55950</name>
</gene>
<evidence type="ECO:0000313" key="3">
    <source>
        <dbReference type="Proteomes" id="UP000035170"/>
    </source>
</evidence>
<keyword evidence="1" id="KW-1133">Transmembrane helix</keyword>
<keyword evidence="1" id="KW-0472">Membrane</keyword>
<dbReference type="AlphaFoldDB" id="A0A0H2LSS6"/>
<comment type="caution">
    <text evidence="2">The sequence shown here is derived from an EMBL/GenBank/DDBJ whole genome shotgun (WGS) entry which is preliminary data.</text>
</comment>
<accession>A0A0H2LSS6</accession>
<keyword evidence="3" id="KW-1185">Reference proteome</keyword>
<dbReference type="EMBL" id="JZWI01000036">
    <property type="protein sequence ID" value="KLN53279.1"/>
    <property type="molecule type" value="Genomic_DNA"/>
</dbReference>
<evidence type="ECO:0000313" key="2">
    <source>
        <dbReference type="EMBL" id="KLN53279.1"/>
    </source>
</evidence>
<organism evidence="2 3">
    <name type="scientific">Variovorax paradoxus</name>
    <dbReference type="NCBI Taxonomy" id="34073"/>
    <lineage>
        <taxon>Bacteria</taxon>
        <taxon>Pseudomonadati</taxon>
        <taxon>Pseudomonadota</taxon>
        <taxon>Betaproteobacteria</taxon>
        <taxon>Burkholderiales</taxon>
        <taxon>Comamonadaceae</taxon>
        <taxon>Variovorax</taxon>
    </lineage>
</organism>
<dbReference type="PATRIC" id="fig|34073.19.peg.5732"/>